<gene>
    <name evidence="2" type="ORF">FDA38_36250</name>
</gene>
<dbReference type="RefSeq" id="WP_137258699.1">
    <property type="nucleotide sequence ID" value="NZ_JBHSPQ010000002.1"/>
</dbReference>
<dbReference type="InterPro" id="IPR053140">
    <property type="entry name" value="GDSL_Rv0518-like"/>
</dbReference>
<dbReference type="Gene3D" id="3.40.50.1110">
    <property type="entry name" value="SGNH hydrolase"/>
    <property type="match status" value="1"/>
</dbReference>
<dbReference type="SUPFAM" id="SSF52266">
    <property type="entry name" value="SGNH hydrolase"/>
    <property type="match status" value="1"/>
</dbReference>
<dbReference type="CDD" id="cd01832">
    <property type="entry name" value="SGNH_hydrolase_like_1"/>
    <property type="match status" value="1"/>
</dbReference>
<dbReference type="Proteomes" id="UP000305836">
    <property type="component" value="Unassembled WGS sequence"/>
</dbReference>
<reference evidence="2 3" key="1">
    <citation type="submission" date="2019-04" db="EMBL/GenBank/DDBJ databases">
        <title>Kribbella sp. NEAU-THZ 27 nov., a novel actinomycete isolated from soil.</title>
        <authorList>
            <person name="Duan L."/>
        </authorList>
    </citation>
    <scope>NUCLEOTIDE SEQUENCE [LARGE SCALE GENOMIC DNA]</scope>
    <source>
        <strain evidence="3">NEAU-THZ27</strain>
    </source>
</reference>
<dbReference type="PANTHER" id="PTHR43784:SF2">
    <property type="entry name" value="GDSL-LIKE LIPASE_ACYLHYDROLASE, PUTATIVE (AFU_ORTHOLOGUE AFUA_2G00820)-RELATED"/>
    <property type="match status" value="1"/>
</dbReference>
<evidence type="ECO:0000259" key="1">
    <source>
        <dbReference type="Pfam" id="PF13472"/>
    </source>
</evidence>
<dbReference type="PANTHER" id="PTHR43784">
    <property type="entry name" value="GDSL-LIKE LIPASE/ACYLHYDROLASE, PUTATIVE (AFU_ORTHOLOGUE AFUA_2G00820)-RELATED"/>
    <property type="match status" value="1"/>
</dbReference>
<feature type="domain" description="SGNH hydrolase-type esterase" evidence="1">
    <location>
        <begin position="29"/>
        <end position="201"/>
    </location>
</feature>
<protein>
    <submittedName>
        <fullName evidence="2">SGNH/GDSL hydrolase family protein</fullName>
    </submittedName>
</protein>
<organism evidence="2 3">
    <name type="scientific">Kribbella jiaozuonensis</name>
    <dbReference type="NCBI Taxonomy" id="2575441"/>
    <lineage>
        <taxon>Bacteria</taxon>
        <taxon>Bacillati</taxon>
        <taxon>Actinomycetota</taxon>
        <taxon>Actinomycetes</taxon>
        <taxon>Propionibacteriales</taxon>
        <taxon>Kribbellaceae</taxon>
        <taxon>Kribbella</taxon>
    </lineage>
</organism>
<evidence type="ECO:0000313" key="2">
    <source>
        <dbReference type="EMBL" id="TKK74247.1"/>
    </source>
</evidence>
<dbReference type="InterPro" id="IPR013830">
    <property type="entry name" value="SGNH_hydro"/>
</dbReference>
<dbReference type="InterPro" id="IPR036514">
    <property type="entry name" value="SGNH_hydro_sf"/>
</dbReference>
<keyword evidence="2" id="KW-0378">Hydrolase</keyword>
<dbReference type="EMBL" id="SZPZ01000006">
    <property type="protein sequence ID" value="TKK74247.1"/>
    <property type="molecule type" value="Genomic_DNA"/>
</dbReference>
<dbReference type="AlphaFoldDB" id="A0A4U3LJE2"/>
<name>A0A4U3LJE2_9ACTN</name>
<keyword evidence="3" id="KW-1185">Reference proteome</keyword>
<comment type="caution">
    <text evidence="2">The sequence shown here is derived from an EMBL/GenBank/DDBJ whole genome shotgun (WGS) entry which is preliminary data.</text>
</comment>
<evidence type="ECO:0000313" key="3">
    <source>
        <dbReference type="Proteomes" id="UP000305836"/>
    </source>
</evidence>
<dbReference type="GO" id="GO:0016787">
    <property type="term" value="F:hydrolase activity"/>
    <property type="evidence" value="ECO:0007669"/>
    <property type="project" value="UniProtKB-KW"/>
</dbReference>
<sequence length="234" mass="25286">MNEATDPYCLRPGESLELLADHPWRRFVVLGDSVAQGLCEPVDGYSELQWADRIAAELRAVRPDLAYLNLGVSGLRTREILATQLEPALAFGADLALVVGGGNDAFPATYDADRVDRELTLMITTLQGAGADVMTLGMFDISYSPAVADWLRPGLRQRMRTLSDRTAAMADQLGTIHVQLTDHPLSTDPSLYSSDGRHGNARSDAVATAETLRAIGRRLKASAADRSSAHPGQR</sequence>
<proteinExistence type="predicted"/>
<dbReference type="OrthoDB" id="3474033at2"/>
<accession>A0A4U3LJE2</accession>
<dbReference type="Pfam" id="PF13472">
    <property type="entry name" value="Lipase_GDSL_2"/>
    <property type="match status" value="1"/>
</dbReference>